<comment type="catalytic activity">
    <reaction evidence="1">
        <text>ATP + protein L-histidine = ADP + protein N-phospho-L-histidine.</text>
        <dbReference type="EC" id="2.7.13.3"/>
    </reaction>
</comment>
<evidence type="ECO:0000256" key="5">
    <source>
        <dbReference type="ARBA" id="ARBA00022777"/>
    </source>
</evidence>
<dbReference type="PANTHER" id="PTHR43395">
    <property type="entry name" value="SENSOR HISTIDINE KINASE CHEA"/>
    <property type="match status" value="1"/>
</dbReference>
<dbReference type="InterPro" id="IPR003018">
    <property type="entry name" value="GAF"/>
</dbReference>
<dbReference type="SMART" id="SM00065">
    <property type="entry name" value="GAF"/>
    <property type="match status" value="1"/>
</dbReference>
<dbReference type="InterPro" id="IPR003594">
    <property type="entry name" value="HATPase_dom"/>
</dbReference>
<dbReference type="InterPro" id="IPR051315">
    <property type="entry name" value="Bact_Chemotaxis_CheA"/>
</dbReference>
<feature type="modified residue" description="Phosphohistidine" evidence="6">
    <location>
        <position position="422"/>
    </location>
</feature>
<keyword evidence="5 9" id="KW-0418">Kinase</keyword>
<protein>
    <recommendedName>
        <fullName evidence="2">histidine kinase</fullName>
        <ecNumber evidence="2">2.7.13.3</ecNumber>
    </recommendedName>
</protein>
<dbReference type="SUPFAM" id="SSF55781">
    <property type="entry name" value="GAF domain-like"/>
    <property type="match status" value="1"/>
</dbReference>
<dbReference type="EMBL" id="CP002959">
    <property type="protein sequence ID" value="AFM11779.1"/>
    <property type="molecule type" value="Genomic_DNA"/>
</dbReference>
<keyword evidence="7" id="KW-0175">Coiled coil</keyword>
<dbReference type="SMART" id="SM00387">
    <property type="entry name" value="HATPase_c"/>
    <property type="match status" value="1"/>
</dbReference>
<dbReference type="InterPro" id="IPR036641">
    <property type="entry name" value="HPT_dom_sf"/>
</dbReference>
<evidence type="ECO:0000313" key="9">
    <source>
        <dbReference type="EMBL" id="AFM11779.1"/>
    </source>
</evidence>
<dbReference type="SUPFAM" id="SSF47226">
    <property type="entry name" value="Histidine-containing phosphotransfer domain, HPT domain"/>
    <property type="match status" value="1"/>
</dbReference>
<dbReference type="Gene3D" id="3.30.450.40">
    <property type="match status" value="1"/>
</dbReference>
<dbReference type="InterPro" id="IPR029016">
    <property type="entry name" value="GAF-like_dom_sf"/>
</dbReference>
<keyword evidence="10" id="KW-1185">Reference proteome</keyword>
<name>I4B3C2_TURPD</name>
<sequence length="689" mass="76629">MAQSSELNFSDLVQNLGDRRYVRAADVKGLVHRLNKLTLIMQVSRSLMGAMELKKLLGEILSKARIVMSADKASIFMIDEARNEIYASVTLDGNEIRLPRGAGIIGFVADSGETVNITDAYSDARFNRDNDLKTGYRTRSILCMPVHNQDGKIIGAIQVLNKLDEHSFTHEDEELLSAFTAMVGVCLENARAYAELAAERNSLEERVIERTAELALAKAETDQILRAVEEGLFLLYRSGDRFIIGGSHSEALGVILEQTELRSKNFLEILSQFFDSATIDKTKLFLELMFEPQRKQNVLLGLNPLSQIKGLFSGGEKQKFLRFRFGRVMNDANNRVDHLLVTVSDISHEIALQQKLERTEAQNRRHIEMLLAILQSEPATLSEFLADLRQDLLEVSQTLERHAAGAVPDRRAMLLDIYRIVHSIKGNSSLLNFQALTELAHQTESIIESVLNKDEILAGHVVSLAAPVSELENLANELRAWLEKIEVFQKAFGQQKSADLTVRSVAAALEKAAASQHKKALLVFDGFRSGLIAPQLRKNVKDMLVQLVRNSAVHGIEAPETRLAAGKPEVGRVQLISHQQDGKIFVIIEDDGRGIHTERLGERLIETGRLTSAQFESMDADQRLMLIFESEVSTHEGVSELAGRGIGMSIVAESCRQMGATIEVESEPGKFTRFVIEFRAGDNTLLPPN</sequence>
<dbReference type="Gene3D" id="1.20.120.160">
    <property type="entry name" value="HPT domain"/>
    <property type="match status" value="1"/>
</dbReference>
<evidence type="ECO:0000256" key="2">
    <source>
        <dbReference type="ARBA" id="ARBA00012438"/>
    </source>
</evidence>
<evidence type="ECO:0000313" key="10">
    <source>
        <dbReference type="Proteomes" id="UP000006048"/>
    </source>
</evidence>
<dbReference type="Pfam" id="PF02518">
    <property type="entry name" value="HATPase_c"/>
    <property type="match status" value="1"/>
</dbReference>
<dbReference type="HOGENOM" id="CLU_453278_0_0_12"/>
<feature type="coiled-coil region" evidence="7">
    <location>
        <begin position="193"/>
        <end position="220"/>
    </location>
</feature>
<proteinExistence type="predicted"/>
<dbReference type="GO" id="GO:0000155">
    <property type="term" value="F:phosphorelay sensor kinase activity"/>
    <property type="evidence" value="ECO:0007669"/>
    <property type="project" value="UniProtKB-ARBA"/>
</dbReference>
<keyword evidence="3 6" id="KW-0597">Phosphoprotein</keyword>
<evidence type="ECO:0000256" key="6">
    <source>
        <dbReference type="PROSITE-ProRule" id="PRU00110"/>
    </source>
</evidence>
<dbReference type="PANTHER" id="PTHR43395:SF10">
    <property type="entry name" value="CHEMOTAXIS PROTEIN CHEA"/>
    <property type="match status" value="1"/>
</dbReference>
<accession>I4B3C2</accession>
<evidence type="ECO:0000256" key="4">
    <source>
        <dbReference type="ARBA" id="ARBA00022679"/>
    </source>
</evidence>
<organism evidence="9 10">
    <name type="scientific">Turneriella parva (strain ATCC BAA-1111 / DSM 21527 / NCTC 11395 / H)</name>
    <name type="common">Leptospira parva</name>
    <dbReference type="NCBI Taxonomy" id="869212"/>
    <lineage>
        <taxon>Bacteria</taxon>
        <taxon>Pseudomonadati</taxon>
        <taxon>Spirochaetota</taxon>
        <taxon>Spirochaetia</taxon>
        <taxon>Leptospirales</taxon>
        <taxon>Leptospiraceae</taxon>
        <taxon>Turneriella</taxon>
    </lineage>
</organism>
<dbReference type="KEGG" id="tpx:Turpa_1131"/>
<dbReference type="AlphaFoldDB" id="I4B3C2"/>
<keyword evidence="4" id="KW-0808">Transferase</keyword>
<dbReference type="SUPFAM" id="SSF55874">
    <property type="entry name" value="ATPase domain of HSP90 chaperone/DNA topoisomerase II/histidine kinase"/>
    <property type="match status" value="1"/>
</dbReference>
<dbReference type="InterPro" id="IPR004358">
    <property type="entry name" value="Sig_transdc_His_kin-like_C"/>
</dbReference>
<dbReference type="STRING" id="869212.Turpa_1131"/>
<dbReference type="SMART" id="SM00073">
    <property type="entry name" value="HPT"/>
    <property type="match status" value="1"/>
</dbReference>
<dbReference type="Gene3D" id="3.30.565.10">
    <property type="entry name" value="Histidine kinase-like ATPase, C-terminal domain"/>
    <property type="match status" value="1"/>
</dbReference>
<dbReference type="PROSITE" id="PS50894">
    <property type="entry name" value="HPT"/>
    <property type="match status" value="1"/>
</dbReference>
<dbReference type="Proteomes" id="UP000006048">
    <property type="component" value="Chromosome"/>
</dbReference>
<gene>
    <name evidence="9" type="ordered locus">Turpa_1131</name>
</gene>
<dbReference type="InterPro" id="IPR008207">
    <property type="entry name" value="Sig_transdc_His_kin_Hpt_dom"/>
</dbReference>
<dbReference type="RefSeq" id="WP_014802296.1">
    <property type="nucleotide sequence ID" value="NC_018020.1"/>
</dbReference>
<dbReference type="Pfam" id="PF01627">
    <property type="entry name" value="Hpt"/>
    <property type="match status" value="1"/>
</dbReference>
<feature type="domain" description="HPt" evidence="8">
    <location>
        <begin position="377"/>
        <end position="481"/>
    </location>
</feature>
<dbReference type="CDD" id="cd00088">
    <property type="entry name" value="HPT"/>
    <property type="match status" value="1"/>
</dbReference>
<dbReference type="FunFam" id="3.30.565.10:FF:000016">
    <property type="entry name" value="Chemotaxis protein CheA, putative"/>
    <property type="match status" value="1"/>
</dbReference>
<dbReference type="OrthoDB" id="9146932at2"/>
<evidence type="ECO:0000256" key="7">
    <source>
        <dbReference type="SAM" id="Coils"/>
    </source>
</evidence>
<evidence type="ECO:0000256" key="3">
    <source>
        <dbReference type="ARBA" id="ARBA00022553"/>
    </source>
</evidence>
<evidence type="ECO:0000256" key="1">
    <source>
        <dbReference type="ARBA" id="ARBA00000085"/>
    </source>
</evidence>
<dbReference type="InterPro" id="IPR036890">
    <property type="entry name" value="HATPase_C_sf"/>
</dbReference>
<dbReference type="EC" id="2.7.13.3" evidence="2"/>
<reference evidence="9 10" key="1">
    <citation type="submission" date="2012-06" db="EMBL/GenBank/DDBJ databases">
        <title>The complete chromosome of genome of Turneriella parva DSM 21527.</title>
        <authorList>
            <consortium name="US DOE Joint Genome Institute (JGI-PGF)"/>
            <person name="Lucas S."/>
            <person name="Han J."/>
            <person name="Lapidus A."/>
            <person name="Bruce D."/>
            <person name="Goodwin L."/>
            <person name="Pitluck S."/>
            <person name="Peters L."/>
            <person name="Kyrpides N."/>
            <person name="Mavromatis K."/>
            <person name="Ivanova N."/>
            <person name="Mikhailova N."/>
            <person name="Chertkov O."/>
            <person name="Detter J.C."/>
            <person name="Tapia R."/>
            <person name="Han C."/>
            <person name="Land M."/>
            <person name="Hauser L."/>
            <person name="Markowitz V."/>
            <person name="Cheng J.-F."/>
            <person name="Hugenholtz P."/>
            <person name="Woyke T."/>
            <person name="Wu D."/>
            <person name="Gronow S."/>
            <person name="Wellnitz S."/>
            <person name="Brambilla E."/>
            <person name="Klenk H.-P."/>
            <person name="Eisen J.A."/>
        </authorList>
    </citation>
    <scope>NUCLEOTIDE SEQUENCE [LARGE SCALE GENOMIC DNA]</scope>
    <source>
        <strain evidence="10">ATCC BAA-1111 / DSM 21527 / NCTC 11395 / H</strain>
    </source>
</reference>
<evidence type="ECO:0000259" key="8">
    <source>
        <dbReference type="PROSITE" id="PS50894"/>
    </source>
</evidence>
<dbReference type="Pfam" id="PF01590">
    <property type="entry name" value="GAF"/>
    <property type="match status" value="1"/>
</dbReference>
<dbReference type="PRINTS" id="PR00344">
    <property type="entry name" value="BCTRLSENSOR"/>
</dbReference>